<gene>
    <name evidence="1" type="ORF">QF205_10975</name>
</gene>
<dbReference type="Proteomes" id="UP001160550">
    <property type="component" value="Unassembled WGS sequence"/>
</dbReference>
<comment type="caution">
    <text evidence="1">The sequence shown here is derived from an EMBL/GenBank/DDBJ whole genome shotgun (WGS) entry which is preliminary data.</text>
</comment>
<organism evidence="1 2">
    <name type="scientific">Luteimonas composti</name>
    <dbReference type="NCBI Taxonomy" id="398257"/>
    <lineage>
        <taxon>Bacteria</taxon>
        <taxon>Pseudomonadati</taxon>
        <taxon>Pseudomonadota</taxon>
        <taxon>Gammaproteobacteria</taxon>
        <taxon>Lysobacterales</taxon>
        <taxon>Lysobacteraceae</taxon>
        <taxon>Luteimonas</taxon>
    </lineage>
</organism>
<proteinExistence type="predicted"/>
<evidence type="ECO:0000313" key="2">
    <source>
        <dbReference type="Proteomes" id="UP001160550"/>
    </source>
</evidence>
<accession>A0ABT6MSK9</accession>
<reference evidence="1" key="1">
    <citation type="journal article" date="2007" name="Int. J. Syst. Evol. Microbiol.">
        <title>Luteimonas composti sp. nov., a moderately thermophilic bacterium isolated from food waste.</title>
        <authorList>
            <person name="Young C.C."/>
            <person name="Kampfer P."/>
            <person name="Chen W.M."/>
            <person name="Yen W.S."/>
            <person name="Arun A.B."/>
            <person name="Lai W.A."/>
            <person name="Shen F.T."/>
            <person name="Rekha P.D."/>
            <person name="Lin K.Y."/>
            <person name="Chou J.H."/>
        </authorList>
    </citation>
    <scope>NUCLEOTIDE SEQUENCE</scope>
    <source>
        <strain evidence="1">CC-YY355</strain>
    </source>
</reference>
<dbReference type="RefSeq" id="WP_280942804.1">
    <property type="nucleotide sequence ID" value="NZ_JARYGX010000021.1"/>
</dbReference>
<dbReference type="EMBL" id="JARYGX010000021">
    <property type="protein sequence ID" value="MDH7453585.1"/>
    <property type="molecule type" value="Genomic_DNA"/>
</dbReference>
<reference evidence="1" key="2">
    <citation type="submission" date="2023-04" db="EMBL/GenBank/DDBJ databases">
        <authorList>
            <person name="Sun J.-Q."/>
        </authorList>
    </citation>
    <scope>NUCLEOTIDE SEQUENCE</scope>
    <source>
        <strain evidence="1">CC-YY355</strain>
    </source>
</reference>
<keyword evidence="2" id="KW-1185">Reference proteome</keyword>
<sequence length="144" mass="15381">MEGMAEVKALAGAGTAVEFRSERLEIQPLRFGQALEIIAAGAPLVEGLVAYASQSGLNDDIVFFSGLLAKHGDQVPRVLAIASGRDAEFIKGGDLAETLELCGTVYEVNRDFFDQRLAPLFERWRARLQGAGRSNGDGPTPSTS</sequence>
<protein>
    <submittedName>
        <fullName evidence="1">Uncharacterized protein</fullName>
    </submittedName>
</protein>
<evidence type="ECO:0000313" key="1">
    <source>
        <dbReference type="EMBL" id="MDH7453585.1"/>
    </source>
</evidence>
<name>A0ABT6MSK9_9GAMM</name>